<dbReference type="Proteomes" id="UP000694892">
    <property type="component" value="Chromosome 7S"/>
</dbReference>
<keyword evidence="1" id="KW-0479">Metal-binding</keyword>
<evidence type="ECO:0000256" key="1">
    <source>
        <dbReference type="PROSITE-ProRule" id="PRU00047"/>
    </source>
</evidence>
<dbReference type="GO" id="GO:0003676">
    <property type="term" value="F:nucleic acid binding"/>
    <property type="evidence" value="ECO:0007669"/>
    <property type="project" value="InterPro"/>
</dbReference>
<evidence type="ECO:0000313" key="4">
    <source>
        <dbReference type="EMBL" id="OCT70340.1"/>
    </source>
</evidence>
<gene>
    <name evidence="4" type="ORF">XELAEV_18037263mg</name>
</gene>
<evidence type="ECO:0000256" key="2">
    <source>
        <dbReference type="SAM" id="MobiDB-lite"/>
    </source>
</evidence>
<keyword evidence="1" id="KW-0863">Zinc-finger</keyword>
<evidence type="ECO:0000259" key="3">
    <source>
        <dbReference type="PROSITE" id="PS50158"/>
    </source>
</evidence>
<dbReference type="AlphaFoldDB" id="A0A974HA86"/>
<feature type="compositionally biased region" description="Basic and acidic residues" evidence="2">
    <location>
        <begin position="388"/>
        <end position="397"/>
    </location>
</feature>
<accession>A0A974HA86</accession>
<dbReference type="InterPro" id="IPR036875">
    <property type="entry name" value="Znf_CCHC_sf"/>
</dbReference>
<feature type="region of interest" description="Disordered" evidence="2">
    <location>
        <begin position="388"/>
        <end position="436"/>
    </location>
</feature>
<dbReference type="EMBL" id="CM004479">
    <property type="protein sequence ID" value="OCT70340.1"/>
    <property type="molecule type" value="Genomic_DNA"/>
</dbReference>
<evidence type="ECO:0000313" key="5">
    <source>
        <dbReference type="Proteomes" id="UP000694892"/>
    </source>
</evidence>
<dbReference type="PROSITE" id="PS50158">
    <property type="entry name" value="ZF_CCHC"/>
    <property type="match status" value="1"/>
</dbReference>
<keyword evidence="1" id="KW-0862">Zinc</keyword>
<dbReference type="SUPFAM" id="SSF57756">
    <property type="entry name" value="Retrovirus zinc finger-like domains"/>
    <property type="match status" value="1"/>
</dbReference>
<name>A0A974HA86_XENLA</name>
<protein>
    <recommendedName>
        <fullName evidence="3">CCHC-type domain-containing protein</fullName>
    </recommendedName>
</protein>
<feature type="domain" description="CCHC-type" evidence="3">
    <location>
        <begin position="375"/>
        <end position="390"/>
    </location>
</feature>
<organism evidence="4 5">
    <name type="scientific">Xenopus laevis</name>
    <name type="common">African clawed frog</name>
    <dbReference type="NCBI Taxonomy" id="8355"/>
    <lineage>
        <taxon>Eukaryota</taxon>
        <taxon>Metazoa</taxon>
        <taxon>Chordata</taxon>
        <taxon>Craniata</taxon>
        <taxon>Vertebrata</taxon>
        <taxon>Euteleostomi</taxon>
        <taxon>Amphibia</taxon>
        <taxon>Batrachia</taxon>
        <taxon>Anura</taxon>
        <taxon>Pipoidea</taxon>
        <taxon>Pipidae</taxon>
        <taxon>Xenopodinae</taxon>
        <taxon>Xenopus</taxon>
        <taxon>Xenopus</taxon>
    </lineage>
</organism>
<sequence length="454" mass="50880">MKSTYGGGSLKPLKDWHKWSSGLEWSIPKEGTFEVWIWEKFVREFHSRLQTHGSLEKANLWLQESTKLQQQGIQKSQTVRSNIIMYSRPARTAESNNDKDETELQTGLNLLATQVISTASAHLSPSPHPESAKDASDKTDYCRLGKSDLVTLCEARGEIREILNDLTDHRTNPRGFAKKMGVNQLSYGMSGADCARILRAAVCEDVADDIISRCAITTHEQLTMGGKEFCKQLTDKMPTMYSVVSPFQFMTAIQGPDEDASVYWRRLKQGVTDAGFEPDAPDNTQPVSPIHLMLKAKFLAGLVPKLRDRLMVARPEAHSMSFHSLMATIQAIELDLHARKEAKSAKIMAALELIAQDHHPYPRKKKLPKRTNITCFNCDQKGHLARHCPENEDKKEQNSPSAYKVVPDRPHAHNPNPGKSYRSSEGPPGTYHFIPDPETVKTIGAATQFHSFAH</sequence>
<proteinExistence type="predicted"/>
<dbReference type="Gene3D" id="4.10.60.10">
    <property type="entry name" value="Zinc finger, CCHC-type"/>
    <property type="match status" value="1"/>
</dbReference>
<dbReference type="GO" id="GO:0008270">
    <property type="term" value="F:zinc ion binding"/>
    <property type="evidence" value="ECO:0007669"/>
    <property type="project" value="UniProtKB-KW"/>
</dbReference>
<dbReference type="InterPro" id="IPR001878">
    <property type="entry name" value="Znf_CCHC"/>
</dbReference>
<dbReference type="Pfam" id="PF00098">
    <property type="entry name" value="zf-CCHC"/>
    <property type="match status" value="1"/>
</dbReference>
<dbReference type="SMART" id="SM00343">
    <property type="entry name" value="ZnF_C2HC"/>
    <property type="match status" value="1"/>
</dbReference>
<reference evidence="5" key="1">
    <citation type="journal article" date="2016" name="Nature">
        <title>Genome evolution in the allotetraploid frog Xenopus laevis.</title>
        <authorList>
            <person name="Session A.M."/>
            <person name="Uno Y."/>
            <person name="Kwon T."/>
            <person name="Chapman J.A."/>
            <person name="Toyoda A."/>
            <person name="Takahashi S."/>
            <person name="Fukui A."/>
            <person name="Hikosaka A."/>
            <person name="Suzuki A."/>
            <person name="Kondo M."/>
            <person name="van Heeringen S.J."/>
            <person name="Quigley I."/>
            <person name="Heinz S."/>
            <person name="Ogino H."/>
            <person name="Ochi H."/>
            <person name="Hellsten U."/>
            <person name="Lyons J.B."/>
            <person name="Simakov O."/>
            <person name="Putnam N."/>
            <person name="Stites J."/>
            <person name="Kuroki Y."/>
            <person name="Tanaka T."/>
            <person name="Michiue T."/>
            <person name="Watanabe M."/>
            <person name="Bogdanovic O."/>
            <person name="Lister R."/>
            <person name="Georgiou G."/>
            <person name="Paranjpe S.S."/>
            <person name="van Kruijsbergen I."/>
            <person name="Shu S."/>
            <person name="Carlson J."/>
            <person name="Kinoshita T."/>
            <person name="Ohta Y."/>
            <person name="Mawaribuchi S."/>
            <person name="Jenkins J."/>
            <person name="Grimwood J."/>
            <person name="Schmutz J."/>
            <person name="Mitros T."/>
            <person name="Mozaffari S.V."/>
            <person name="Suzuki Y."/>
            <person name="Haramoto Y."/>
            <person name="Yamamoto T.S."/>
            <person name="Takagi C."/>
            <person name="Heald R."/>
            <person name="Miller K."/>
            <person name="Haudenschild C."/>
            <person name="Kitzman J."/>
            <person name="Nakayama T."/>
            <person name="Izutsu Y."/>
            <person name="Robert J."/>
            <person name="Fortriede J."/>
            <person name="Burns K."/>
            <person name="Lotay V."/>
            <person name="Karimi K."/>
            <person name="Yasuoka Y."/>
            <person name="Dichmann D.S."/>
            <person name="Flajnik M.F."/>
            <person name="Houston D.W."/>
            <person name="Shendure J."/>
            <person name="DuPasquier L."/>
            <person name="Vize P.D."/>
            <person name="Zorn A.M."/>
            <person name="Ito M."/>
            <person name="Marcotte E.M."/>
            <person name="Wallingford J.B."/>
            <person name="Ito Y."/>
            <person name="Asashima M."/>
            <person name="Ueno N."/>
            <person name="Matsuda Y."/>
            <person name="Veenstra G.J."/>
            <person name="Fujiyama A."/>
            <person name="Harland R.M."/>
            <person name="Taira M."/>
            <person name="Rokhsar D.S."/>
        </authorList>
    </citation>
    <scope>NUCLEOTIDE SEQUENCE [LARGE SCALE GENOMIC DNA]</scope>
    <source>
        <strain evidence="5">J</strain>
    </source>
</reference>